<dbReference type="InterPro" id="IPR012879">
    <property type="entry name" value="CCDC47"/>
</dbReference>
<evidence type="ECO:0000256" key="2">
    <source>
        <dbReference type="ARBA" id="ARBA00022692"/>
    </source>
</evidence>
<dbReference type="GO" id="GO:0016020">
    <property type="term" value="C:membrane"/>
    <property type="evidence" value="ECO:0007669"/>
    <property type="project" value="UniProtKB-SubCell"/>
</dbReference>
<keyword evidence="7" id="KW-0732">Signal</keyword>
<sequence>MASALLLSPLNNVLAFLTPPPPPVQDAAYDGFELTWRFFVFLFKNEALLLAGVLFYVLCFYLGKRHNANRANAWIDAHAPLYAQQFSRPTNAGLTADGYSDFFSFSTGRRAVAVLHTVFTLRPRHDIFQLAYQLAYRNVYDLQYNPADDVQLDFKLHPGVNVPDFVWALVNKNELKSIKDARWDLTFTRTTDNPAVPNSLTIMSEFADVTDGVLKVAGPVIAALNDPQVLPYFRSLSITDQPRERPDIAETSREKHIILTLASPPASAAARTLPLVTAVFALVDALDRVTLRPETKAKLRKVREDFARAQKESAEKERREEALDAKQAAKKKAEEDRIAKLSATEQQKILERDRKRSMRKTQSKVQARK</sequence>
<organism evidence="8 9">
    <name type="scientific">Heterobasidion irregulare (strain TC 32-1)</name>
    <dbReference type="NCBI Taxonomy" id="747525"/>
    <lineage>
        <taxon>Eukaryota</taxon>
        <taxon>Fungi</taxon>
        <taxon>Dikarya</taxon>
        <taxon>Basidiomycota</taxon>
        <taxon>Agaricomycotina</taxon>
        <taxon>Agaricomycetes</taxon>
        <taxon>Russulales</taxon>
        <taxon>Bondarzewiaceae</taxon>
        <taxon>Heterobasidion</taxon>
        <taxon>Heterobasidion annosum species complex</taxon>
    </lineage>
</organism>
<dbReference type="AlphaFoldDB" id="W4KDQ7"/>
<evidence type="ECO:0000313" key="8">
    <source>
        <dbReference type="EMBL" id="ETW83933.1"/>
    </source>
</evidence>
<dbReference type="EMBL" id="KI925456">
    <property type="protein sequence ID" value="ETW83933.1"/>
    <property type="molecule type" value="Genomic_DNA"/>
</dbReference>
<evidence type="ECO:0000256" key="3">
    <source>
        <dbReference type="ARBA" id="ARBA00022989"/>
    </source>
</evidence>
<dbReference type="HOGENOM" id="CLU_042570_1_0_1"/>
<evidence type="ECO:0008006" key="10">
    <source>
        <dbReference type="Google" id="ProtNLM"/>
    </source>
</evidence>
<feature type="chain" id="PRO_5012475047" description="DUF1682-domain-containing protein" evidence="7">
    <location>
        <begin position="16"/>
        <end position="369"/>
    </location>
</feature>
<feature type="compositionally biased region" description="Basic residues" evidence="5">
    <location>
        <begin position="355"/>
        <end position="369"/>
    </location>
</feature>
<dbReference type="eggNOG" id="KOG2357">
    <property type="taxonomic scope" value="Eukaryota"/>
</dbReference>
<accession>W4KDQ7</accession>
<name>W4KDQ7_HETIT</name>
<evidence type="ECO:0000256" key="6">
    <source>
        <dbReference type="SAM" id="Phobius"/>
    </source>
</evidence>
<proteinExistence type="predicted"/>
<dbReference type="Pfam" id="PF07946">
    <property type="entry name" value="CCDC47"/>
    <property type="match status" value="1"/>
</dbReference>
<dbReference type="GO" id="GO:0005783">
    <property type="term" value="C:endoplasmic reticulum"/>
    <property type="evidence" value="ECO:0007669"/>
    <property type="project" value="InterPro"/>
</dbReference>
<protein>
    <recommendedName>
        <fullName evidence="10">DUF1682-domain-containing protein</fullName>
    </recommendedName>
</protein>
<dbReference type="STRING" id="747525.W4KDQ7"/>
<feature type="transmembrane region" description="Helical" evidence="6">
    <location>
        <begin position="39"/>
        <end position="62"/>
    </location>
</feature>
<dbReference type="RefSeq" id="XP_009543660.1">
    <property type="nucleotide sequence ID" value="XM_009545365.1"/>
</dbReference>
<evidence type="ECO:0000256" key="4">
    <source>
        <dbReference type="ARBA" id="ARBA00023136"/>
    </source>
</evidence>
<dbReference type="KEGG" id="hir:HETIRDRAFT_444003"/>
<feature type="region of interest" description="Disordered" evidence="5">
    <location>
        <begin position="310"/>
        <end position="369"/>
    </location>
</feature>
<keyword evidence="9" id="KW-1185">Reference proteome</keyword>
<dbReference type="GeneID" id="20675556"/>
<dbReference type="GO" id="GO:0005509">
    <property type="term" value="F:calcium ion binding"/>
    <property type="evidence" value="ECO:0007669"/>
    <property type="project" value="InterPro"/>
</dbReference>
<dbReference type="PANTHER" id="PTHR12883:SF0">
    <property type="entry name" value="PAT COMPLEX SUBUNIT CCDC47"/>
    <property type="match status" value="1"/>
</dbReference>
<dbReference type="GO" id="GO:0032469">
    <property type="term" value="P:endoplasmic reticulum calcium ion homeostasis"/>
    <property type="evidence" value="ECO:0007669"/>
    <property type="project" value="InterPro"/>
</dbReference>
<dbReference type="OrthoDB" id="10039147at2759"/>
<dbReference type="Proteomes" id="UP000030671">
    <property type="component" value="Unassembled WGS sequence"/>
</dbReference>
<comment type="subcellular location">
    <subcellularLocation>
        <location evidence="1">Membrane</location>
        <topology evidence="1">Single-pass membrane protein</topology>
    </subcellularLocation>
</comment>
<evidence type="ECO:0000256" key="5">
    <source>
        <dbReference type="SAM" id="MobiDB-lite"/>
    </source>
</evidence>
<keyword evidence="2 6" id="KW-0812">Transmembrane</keyword>
<evidence type="ECO:0000256" key="7">
    <source>
        <dbReference type="SAM" id="SignalP"/>
    </source>
</evidence>
<feature type="compositionally biased region" description="Basic and acidic residues" evidence="5">
    <location>
        <begin position="310"/>
        <end position="324"/>
    </location>
</feature>
<dbReference type="PANTHER" id="PTHR12883">
    <property type="entry name" value="ADIPOCYTE-SPECIFIC PROTEIN 4-RELATED"/>
    <property type="match status" value="1"/>
</dbReference>
<keyword evidence="3 6" id="KW-1133">Transmembrane helix</keyword>
<gene>
    <name evidence="8" type="ORF">HETIRDRAFT_444003</name>
</gene>
<dbReference type="FunCoup" id="W4KDQ7">
    <property type="interactions" value="251"/>
</dbReference>
<feature type="signal peptide" evidence="7">
    <location>
        <begin position="1"/>
        <end position="15"/>
    </location>
</feature>
<evidence type="ECO:0000313" key="9">
    <source>
        <dbReference type="Proteomes" id="UP000030671"/>
    </source>
</evidence>
<keyword evidence="4 6" id="KW-0472">Membrane</keyword>
<reference evidence="8 9" key="1">
    <citation type="journal article" date="2012" name="New Phytol.">
        <title>Insight into trade-off between wood decay and parasitism from the genome of a fungal forest pathogen.</title>
        <authorList>
            <person name="Olson A."/>
            <person name="Aerts A."/>
            <person name="Asiegbu F."/>
            <person name="Belbahri L."/>
            <person name="Bouzid O."/>
            <person name="Broberg A."/>
            <person name="Canback B."/>
            <person name="Coutinho P.M."/>
            <person name="Cullen D."/>
            <person name="Dalman K."/>
            <person name="Deflorio G."/>
            <person name="van Diepen L.T."/>
            <person name="Dunand C."/>
            <person name="Duplessis S."/>
            <person name="Durling M."/>
            <person name="Gonthier P."/>
            <person name="Grimwood J."/>
            <person name="Fossdal C.G."/>
            <person name="Hansson D."/>
            <person name="Henrissat B."/>
            <person name="Hietala A."/>
            <person name="Himmelstrand K."/>
            <person name="Hoffmeister D."/>
            <person name="Hogberg N."/>
            <person name="James T.Y."/>
            <person name="Karlsson M."/>
            <person name="Kohler A."/>
            <person name="Kues U."/>
            <person name="Lee Y.H."/>
            <person name="Lin Y.C."/>
            <person name="Lind M."/>
            <person name="Lindquist E."/>
            <person name="Lombard V."/>
            <person name="Lucas S."/>
            <person name="Lunden K."/>
            <person name="Morin E."/>
            <person name="Murat C."/>
            <person name="Park J."/>
            <person name="Raffaello T."/>
            <person name="Rouze P."/>
            <person name="Salamov A."/>
            <person name="Schmutz J."/>
            <person name="Solheim H."/>
            <person name="Stahlberg J."/>
            <person name="Velez H."/>
            <person name="de Vries R.P."/>
            <person name="Wiebenga A."/>
            <person name="Woodward S."/>
            <person name="Yakovlev I."/>
            <person name="Garbelotto M."/>
            <person name="Martin F."/>
            <person name="Grigoriev I.V."/>
            <person name="Stenlid J."/>
        </authorList>
    </citation>
    <scope>NUCLEOTIDE SEQUENCE [LARGE SCALE GENOMIC DNA]</scope>
    <source>
        <strain evidence="8 9">TC 32-1</strain>
    </source>
</reference>
<evidence type="ECO:0000256" key="1">
    <source>
        <dbReference type="ARBA" id="ARBA00004167"/>
    </source>
</evidence>
<dbReference type="InParanoid" id="W4KDQ7"/>